<protein>
    <submittedName>
        <fullName evidence="1">Uncharacterized protein</fullName>
    </submittedName>
</protein>
<dbReference type="AlphaFoldDB" id="A0A498SPN1"/>
<dbReference type="Proteomes" id="UP000276991">
    <property type="component" value="Unassembled WGS sequence"/>
</dbReference>
<dbReference type="InterPro" id="IPR008042">
    <property type="entry name" value="Retrotrans_Pao"/>
</dbReference>
<evidence type="ECO:0000313" key="1">
    <source>
        <dbReference type="EMBL" id="VBB33895.1"/>
    </source>
</evidence>
<dbReference type="EMBL" id="UPTC01002809">
    <property type="protein sequence ID" value="VBB33895.1"/>
    <property type="molecule type" value="Genomic_DNA"/>
</dbReference>
<proteinExistence type="predicted"/>
<dbReference type="OrthoDB" id="5866796at2759"/>
<keyword evidence="2" id="KW-1185">Reference proteome</keyword>
<gene>
    <name evidence="1" type="ORF">NAV_LOCUS8686</name>
</gene>
<sequence>MKLVDIGSILIYLLEPDYFFDFMSPNEIHNMKSGLYLLNTKVGPIITGKDISTWTKRRLWNSSNKISLKRTKDTKLLAVERLKKQMQLNIIEEVPHHEVLTPCKSTTKLRIIYNVSAHFKGMKSLNDVLRDPTTLSDLADASYVAYSAAIYYEIMELIRTFLIFAKSCIAPIKGITILRLELLAIPIGVRAVEFVINQLEYENVPIT</sequence>
<evidence type="ECO:0000313" key="2">
    <source>
        <dbReference type="Proteomes" id="UP000276991"/>
    </source>
</evidence>
<reference evidence="1 2" key="1">
    <citation type="submission" date="2018-08" db="EMBL/GenBank/DDBJ databases">
        <authorList>
            <person name="Laetsch R D."/>
            <person name="Stevens L."/>
            <person name="Kumar S."/>
            <person name="Blaxter L. M."/>
        </authorList>
    </citation>
    <scope>NUCLEOTIDE SEQUENCE [LARGE SCALE GENOMIC DNA]</scope>
</reference>
<dbReference type="Pfam" id="PF05380">
    <property type="entry name" value="Peptidase_A17"/>
    <property type="match status" value="1"/>
</dbReference>
<dbReference type="STRING" id="6277.A0A498SPN1"/>
<name>A0A498SPN1_ACAVI</name>
<accession>A0A498SPN1</accession>
<organism evidence="1 2">
    <name type="scientific">Acanthocheilonema viteae</name>
    <name type="common">Filarial nematode worm</name>
    <name type="synonym">Dipetalonema viteae</name>
    <dbReference type="NCBI Taxonomy" id="6277"/>
    <lineage>
        <taxon>Eukaryota</taxon>
        <taxon>Metazoa</taxon>
        <taxon>Ecdysozoa</taxon>
        <taxon>Nematoda</taxon>
        <taxon>Chromadorea</taxon>
        <taxon>Rhabditida</taxon>
        <taxon>Spirurina</taxon>
        <taxon>Spiruromorpha</taxon>
        <taxon>Filarioidea</taxon>
        <taxon>Onchocercidae</taxon>
        <taxon>Acanthocheilonema</taxon>
    </lineage>
</organism>